<name>A0A7W0ADY1_9GAMM</name>
<dbReference type="RefSeq" id="WP_181514590.1">
    <property type="nucleotide sequence ID" value="NZ_JABFUB010000002.1"/>
</dbReference>
<dbReference type="EMBL" id="JACEFT010000009">
    <property type="protein sequence ID" value="MBA2779109.1"/>
    <property type="molecule type" value="Genomic_DNA"/>
</dbReference>
<evidence type="ECO:0000313" key="1">
    <source>
        <dbReference type="EMBL" id="MBA2779109.1"/>
    </source>
</evidence>
<dbReference type="Proteomes" id="UP000814353">
    <property type="component" value="Unassembled WGS sequence"/>
</dbReference>
<reference evidence="2 4" key="1">
    <citation type="submission" date="2020-05" db="EMBL/GenBank/DDBJ databases">
        <title>Comparative genomic analysis of denitrifying bacteria from Halomonas genus.</title>
        <authorList>
            <person name="Wang L."/>
            <person name="Shao Z."/>
        </authorList>
    </citation>
    <scope>NUCLEOTIDE SEQUENCE [LARGE SCALE GENOMIC DNA]</scope>
    <source>
        <strain evidence="2 4">DSM 17331</strain>
    </source>
</reference>
<protein>
    <recommendedName>
        <fullName evidence="5">Aspartate aminotransferase</fullName>
    </recommendedName>
</protein>
<reference evidence="1 3" key="2">
    <citation type="submission" date="2020-07" db="EMBL/GenBank/DDBJ databases">
        <title>Identification of Halomonas strains.</title>
        <authorList>
            <person name="Xiao Z."/>
            <person name="Shen J."/>
        </authorList>
    </citation>
    <scope>NUCLEOTIDE SEQUENCE [LARGE SCALE GENOMIC DNA]</scope>
    <source>
        <strain evidence="1 3">DSM 17331</strain>
    </source>
</reference>
<accession>A0A7W0ADY1</accession>
<organism evidence="1 3">
    <name type="scientific">Billgrantia kenyensis</name>
    <dbReference type="NCBI Taxonomy" id="321266"/>
    <lineage>
        <taxon>Bacteria</taxon>
        <taxon>Pseudomonadati</taxon>
        <taxon>Pseudomonadota</taxon>
        <taxon>Gammaproteobacteria</taxon>
        <taxon>Oceanospirillales</taxon>
        <taxon>Halomonadaceae</taxon>
        <taxon>Billgrantia</taxon>
    </lineage>
</organism>
<evidence type="ECO:0000313" key="2">
    <source>
        <dbReference type="EMBL" id="MCG6660536.1"/>
    </source>
</evidence>
<sequence length="47" mass="5103">MGVLTMPAELFGEKHGMRLTFVRPTAELEEGLSRIKSVLLESAGQTA</sequence>
<dbReference type="Gene3D" id="3.90.1150.10">
    <property type="entry name" value="Aspartate Aminotransferase, domain 1"/>
    <property type="match status" value="1"/>
</dbReference>
<comment type="caution">
    <text evidence="1">The sequence shown here is derived from an EMBL/GenBank/DDBJ whole genome shotgun (WGS) entry which is preliminary data.</text>
</comment>
<gene>
    <name evidence="1" type="ORF">H1D44_09375</name>
    <name evidence="2" type="ORF">HOP48_03110</name>
</gene>
<dbReference type="EMBL" id="JABFUB010000002">
    <property type="protein sequence ID" value="MCG6660536.1"/>
    <property type="molecule type" value="Genomic_DNA"/>
</dbReference>
<dbReference type="AlphaFoldDB" id="A0A7W0ADY1"/>
<evidence type="ECO:0000313" key="4">
    <source>
        <dbReference type="Proteomes" id="UP000814353"/>
    </source>
</evidence>
<evidence type="ECO:0008006" key="5">
    <source>
        <dbReference type="Google" id="ProtNLM"/>
    </source>
</evidence>
<dbReference type="InterPro" id="IPR015422">
    <property type="entry name" value="PyrdxlP-dep_Trfase_small"/>
</dbReference>
<evidence type="ECO:0000313" key="3">
    <source>
        <dbReference type="Proteomes" id="UP000518091"/>
    </source>
</evidence>
<keyword evidence="4" id="KW-1185">Reference proteome</keyword>
<proteinExistence type="predicted"/>
<dbReference type="Proteomes" id="UP000518091">
    <property type="component" value="Unassembled WGS sequence"/>
</dbReference>